<dbReference type="RefSeq" id="WP_066061547.1">
    <property type="nucleotide sequence ID" value="NZ_CP013015.1"/>
</dbReference>
<evidence type="ECO:0000313" key="3">
    <source>
        <dbReference type="Proteomes" id="UP000070560"/>
    </source>
</evidence>
<name>A0A7U4THD1_DESA2</name>
<dbReference type="Gene3D" id="3.40.50.300">
    <property type="entry name" value="P-loop containing nucleotide triphosphate hydrolases"/>
    <property type="match status" value="1"/>
</dbReference>
<dbReference type="GO" id="GO:0005524">
    <property type="term" value="F:ATP binding"/>
    <property type="evidence" value="ECO:0007669"/>
    <property type="project" value="InterPro"/>
</dbReference>
<gene>
    <name evidence="2" type="ORF">HS1_000900</name>
</gene>
<dbReference type="CDD" id="cd00009">
    <property type="entry name" value="AAA"/>
    <property type="match status" value="1"/>
</dbReference>
<keyword evidence="3" id="KW-1185">Reference proteome</keyword>
<organism evidence="2 3">
    <name type="scientific">Desulfofervidus auxilii</name>
    <dbReference type="NCBI Taxonomy" id="1621989"/>
    <lineage>
        <taxon>Bacteria</taxon>
        <taxon>Pseudomonadati</taxon>
        <taxon>Thermodesulfobacteriota</taxon>
        <taxon>Candidatus Desulfofervidia</taxon>
        <taxon>Candidatus Desulfofervidales</taxon>
        <taxon>Candidatus Desulfofervidaceae</taxon>
        <taxon>Candidatus Desulfofervidus</taxon>
    </lineage>
</organism>
<evidence type="ECO:0000313" key="2">
    <source>
        <dbReference type="EMBL" id="AMM40704.1"/>
    </source>
</evidence>
<dbReference type="PANTHER" id="PTHR42759:SF1">
    <property type="entry name" value="MAGNESIUM-CHELATASE SUBUNIT CHLD"/>
    <property type="match status" value="1"/>
</dbReference>
<protein>
    <submittedName>
        <fullName evidence="2">ATPase AAA</fullName>
    </submittedName>
</protein>
<dbReference type="KEGG" id="daw:HS1_000900"/>
<dbReference type="GO" id="GO:0016887">
    <property type="term" value="F:ATP hydrolysis activity"/>
    <property type="evidence" value="ECO:0007669"/>
    <property type="project" value="InterPro"/>
</dbReference>
<dbReference type="AlphaFoldDB" id="A0A7U4THD1"/>
<dbReference type="InterPro" id="IPR027417">
    <property type="entry name" value="P-loop_NTPase"/>
</dbReference>
<dbReference type="OrthoDB" id="5429767at2"/>
<evidence type="ECO:0000259" key="1">
    <source>
        <dbReference type="Pfam" id="PF07728"/>
    </source>
</evidence>
<sequence length="265" mass="29962">MNFIYEPLTTPSLTERYIGELLPFREISPVLLKGPKGQGKTMQVFAYAMENDYKLLIFEASEEARYGQIIGQFGLKGREAYFSLGVIPTAIQYANSGERFILLIEELNALSPAAQKQLNSLLDLKKGVTVKEIGQRFELHNNSDNFLVVATMALTFYGGVFELNEDLKSRFNIVSVGYPPEDKEREILSQHTTDNELASKLVTLATQTRTSSFVYQLSTRDLVKAVKVINRLGLKWGLKALEGKFEEEDRKTFWERVAGIFGEVK</sequence>
<dbReference type="InterPro" id="IPR050764">
    <property type="entry name" value="CbbQ/NirQ/NorQ/GpvN"/>
</dbReference>
<dbReference type="InterPro" id="IPR011704">
    <property type="entry name" value="ATPase_dyneun-rel_AAA"/>
</dbReference>
<accession>A0A7U4THD1</accession>
<dbReference type="Proteomes" id="UP000070560">
    <property type="component" value="Chromosome"/>
</dbReference>
<dbReference type="PANTHER" id="PTHR42759">
    <property type="entry name" value="MOXR FAMILY PROTEIN"/>
    <property type="match status" value="1"/>
</dbReference>
<dbReference type="Pfam" id="PF07728">
    <property type="entry name" value="AAA_5"/>
    <property type="match status" value="1"/>
</dbReference>
<feature type="domain" description="ATPase dynein-related AAA" evidence="1">
    <location>
        <begin position="29"/>
        <end position="171"/>
    </location>
</feature>
<dbReference type="EMBL" id="CP013015">
    <property type="protein sequence ID" value="AMM40704.1"/>
    <property type="molecule type" value="Genomic_DNA"/>
</dbReference>
<proteinExistence type="predicted"/>
<reference evidence="2 3" key="1">
    <citation type="submission" date="2015-10" db="EMBL/GenBank/DDBJ databases">
        <title>Candidatus Desulfofervidus auxilii, a hydrogenotrophic sulfate-reducing bacterium involved in the thermophilic anaerobic oxidation of methane.</title>
        <authorList>
            <person name="Krukenberg V."/>
            <person name="Richter M."/>
            <person name="Wegener G."/>
        </authorList>
    </citation>
    <scope>NUCLEOTIDE SEQUENCE [LARGE SCALE GENOMIC DNA]</scope>
    <source>
        <strain evidence="2 3">HS1</strain>
    </source>
</reference>
<dbReference type="SUPFAM" id="SSF52540">
    <property type="entry name" value="P-loop containing nucleoside triphosphate hydrolases"/>
    <property type="match status" value="1"/>
</dbReference>